<keyword evidence="3" id="KW-1185">Reference proteome</keyword>
<evidence type="ECO:0000256" key="1">
    <source>
        <dbReference type="SAM" id="Phobius"/>
    </source>
</evidence>
<dbReference type="InterPro" id="IPR005883">
    <property type="entry name" value="PilM"/>
</dbReference>
<dbReference type="InterPro" id="IPR007813">
    <property type="entry name" value="PilN"/>
</dbReference>
<accession>A0A4R3M0C1</accession>
<organism evidence="2 3">
    <name type="scientific">Tepidamorphus gemmatus</name>
    <dbReference type="NCBI Taxonomy" id="747076"/>
    <lineage>
        <taxon>Bacteria</taxon>
        <taxon>Pseudomonadati</taxon>
        <taxon>Pseudomonadota</taxon>
        <taxon>Alphaproteobacteria</taxon>
        <taxon>Hyphomicrobiales</taxon>
        <taxon>Tepidamorphaceae</taxon>
        <taxon>Tepidamorphus</taxon>
    </lineage>
</organism>
<evidence type="ECO:0000313" key="3">
    <source>
        <dbReference type="Proteomes" id="UP000295678"/>
    </source>
</evidence>
<reference evidence="2 3" key="1">
    <citation type="submission" date="2019-03" db="EMBL/GenBank/DDBJ databases">
        <title>Genomic Encyclopedia of Type Strains, Phase IV (KMG-IV): sequencing the most valuable type-strain genomes for metagenomic binning, comparative biology and taxonomic classification.</title>
        <authorList>
            <person name="Goeker M."/>
        </authorList>
    </citation>
    <scope>NUCLEOTIDE SEQUENCE [LARGE SCALE GENOMIC DNA]</scope>
    <source>
        <strain evidence="2 3">DSM 19345</strain>
    </source>
</reference>
<dbReference type="RefSeq" id="WP_165926935.1">
    <property type="nucleotide sequence ID" value="NZ_SMAK01000011.1"/>
</dbReference>
<dbReference type="AlphaFoldDB" id="A0A4R3M0C1"/>
<dbReference type="PANTHER" id="PTHR40278:SF1">
    <property type="entry name" value="DNA UTILIZATION PROTEIN HOFN"/>
    <property type="match status" value="1"/>
</dbReference>
<dbReference type="Gene3D" id="3.30.1490.300">
    <property type="match status" value="1"/>
</dbReference>
<keyword evidence="1" id="KW-1133">Transmembrane helix</keyword>
<comment type="caution">
    <text evidence="2">The sequence shown here is derived from an EMBL/GenBank/DDBJ whole genome shotgun (WGS) entry which is preliminary data.</text>
</comment>
<dbReference type="Pfam" id="PF05137">
    <property type="entry name" value="PilN"/>
    <property type="match status" value="1"/>
</dbReference>
<feature type="transmembrane region" description="Helical" evidence="1">
    <location>
        <begin position="197"/>
        <end position="220"/>
    </location>
</feature>
<dbReference type="PANTHER" id="PTHR40278">
    <property type="entry name" value="DNA UTILIZATION PROTEIN HOFN"/>
    <property type="match status" value="1"/>
</dbReference>
<dbReference type="InterPro" id="IPR052534">
    <property type="entry name" value="Extracell_DNA_Util/SecSys_Comp"/>
</dbReference>
<evidence type="ECO:0000313" key="2">
    <source>
        <dbReference type="EMBL" id="TCT06504.1"/>
    </source>
</evidence>
<sequence>MNAVSRLLGWWVGELARAVEPLVVRFGRPAGFVVVDTAGRYQAWRVSGREPVLLGTADAADLAATDWVKKLKSRSFELRLEAGQVLDRTLSLPAAGRQYVEAILRHQIERLTPWAADRVVFDYEIVEDAASATDDQMRIRLVATARERVAAALAPLEALGLSPRAVGTAADPLGLATSIDLQDSSKTRRRDVLRRKVGIALAAFAALVVVAGGVQSWIVYDLTKRSEALDAAIEMRRSVIAEAVARAGASASHQQLAARKASALPMVLLIEELSKRIPTDTYLTELSIDGQTLRINGLSSRATELIALIEQSPMLSAAQFAAPTTRTEDGAADSFQILARLPGQDPQGDQP</sequence>
<dbReference type="EMBL" id="SMAK01000011">
    <property type="protein sequence ID" value="TCT06504.1"/>
    <property type="molecule type" value="Genomic_DNA"/>
</dbReference>
<keyword evidence="1" id="KW-0472">Membrane</keyword>
<protein>
    <submittedName>
        <fullName evidence="2">General secretion pathway protein L</fullName>
    </submittedName>
</protein>
<dbReference type="Pfam" id="PF11104">
    <property type="entry name" value="PilM_2"/>
    <property type="match status" value="1"/>
</dbReference>
<keyword evidence="1" id="KW-0812">Transmembrane</keyword>
<proteinExistence type="predicted"/>
<dbReference type="Proteomes" id="UP000295678">
    <property type="component" value="Unassembled WGS sequence"/>
</dbReference>
<dbReference type="InterPro" id="IPR043129">
    <property type="entry name" value="ATPase_NBD"/>
</dbReference>
<dbReference type="SUPFAM" id="SSF53067">
    <property type="entry name" value="Actin-like ATPase domain"/>
    <property type="match status" value="1"/>
</dbReference>
<name>A0A4R3M0C1_9HYPH</name>
<gene>
    <name evidence="2" type="ORF">EDC22_11187</name>
</gene>
<dbReference type="Gene3D" id="3.30.420.40">
    <property type="match status" value="1"/>
</dbReference>